<proteinExistence type="predicted"/>
<dbReference type="InterPro" id="IPR000477">
    <property type="entry name" value="RT_dom"/>
</dbReference>
<reference evidence="2 3" key="1">
    <citation type="submission" date="2018-07" db="EMBL/GenBank/DDBJ databases">
        <title>Phylogenomic Insights into understanding Host Adaptation of Lactobacillus reuteri by a novel species, Lactobacillus spp. M31.</title>
        <authorList>
            <person name="Sharma S."/>
            <person name="Patil P."/>
            <person name="Korpole S."/>
            <person name="Patil P.B."/>
        </authorList>
    </citation>
    <scope>NUCLEOTIDE SEQUENCE [LARGE SCALE GENOMIC DNA]</scope>
    <source>
        <strain evidence="2 3">M31</strain>
    </source>
</reference>
<evidence type="ECO:0000313" key="2">
    <source>
        <dbReference type="EMBL" id="MBD5807125.1"/>
    </source>
</evidence>
<evidence type="ECO:0000259" key="1">
    <source>
        <dbReference type="PROSITE" id="PS50878"/>
    </source>
</evidence>
<dbReference type="PROSITE" id="PS50878">
    <property type="entry name" value="RT_POL"/>
    <property type="match status" value="1"/>
</dbReference>
<feature type="domain" description="Reverse transcriptase" evidence="1">
    <location>
        <begin position="1"/>
        <end position="132"/>
    </location>
</feature>
<dbReference type="EMBL" id="QORN01000033">
    <property type="protein sequence ID" value="MBD5807125.1"/>
    <property type="molecule type" value="Genomic_DNA"/>
</dbReference>
<comment type="caution">
    <text evidence="2">The sequence shown here is derived from an EMBL/GenBank/DDBJ whole genome shotgun (WGS) entry which is preliminary data.</text>
</comment>
<organism evidence="2 3">
    <name type="scientific">Limosilactobacillus walteri</name>
    <dbReference type="NCBI Taxonomy" id="2268022"/>
    <lineage>
        <taxon>Bacteria</taxon>
        <taxon>Bacillati</taxon>
        <taxon>Bacillota</taxon>
        <taxon>Bacilli</taxon>
        <taxon>Lactobacillales</taxon>
        <taxon>Lactobacillaceae</taxon>
        <taxon>Limosilactobacillus</taxon>
    </lineage>
</organism>
<keyword evidence="3" id="KW-1185">Reference proteome</keyword>
<sequence>MLKNQIQQLLDDTYDQAYIRMLKSIMNYRFITKKTFEKQLTRAGVDFPYRRIENKAYTNNLRQLGNLLKQGIINLSPKNRIGIPQGTAVSAVLANIYMIQFDYLLADTISKYNGIYRRYSDDFIIVIPQKDM</sequence>
<dbReference type="Proteomes" id="UP000704341">
    <property type="component" value="Unassembled WGS sequence"/>
</dbReference>
<dbReference type="SUPFAM" id="SSF56672">
    <property type="entry name" value="DNA/RNA polymerases"/>
    <property type="match status" value="1"/>
</dbReference>
<dbReference type="RefSeq" id="WP_191668390.1">
    <property type="nucleotide sequence ID" value="NZ_QORN01000033.1"/>
</dbReference>
<gene>
    <name evidence="2" type="ORF">DTK66_08460</name>
</gene>
<name>A0ABR8P8U2_9LACO</name>
<accession>A0ABR8P8U2</accession>
<dbReference type="InterPro" id="IPR043502">
    <property type="entry name" value="DNA/RNA_pol_sf"/>
</dbReference>
<protein>
    <recommendedName>
        <fullName evidence="1">Reverse transcriptase domain-containing protein</fullName>
    </recommendedName>
</protein>
<evidence type="ECO:0000313" key="3">
    <source>
        <dbReference type="Proteomes" id="UP000704341"/>
    </source>
</evidence>